<dbReference type="Proteomes" id="UP000011014">
    <property type="component" value="Unassembled WGS sequence"/>
</dbReference>
<name>E4YV43_OIKDI</name>
<dbReference type="EMBL" id="FN655499">
    <property type="protein sequence ID" value="CBY39332.1"/>
    <property type="molecule type" value="Genomic_DNA"/>
</dbReference>
<feature type="non-terminal residue" evidence="1">
    <location>
        <position position="86"/>
    </location>
</feature>
<sequence>MGEHIESFKQFCSELEVSPSIELKDALKVAEDISLKLAITKTRINEEINRRSGNDLELNWKKLRDDLCPDAKNFGCARSGYILMDQ</sequence>
<proteinExistence type="predicted"/>
<evidence type="ECO:0000313" key="1">
    <source>
        <dbReference type="EMBL" id="CBY39332.1"/>
    </source>
</evidence>
<organism evidence="1">
    <name type="scientific">Oikopleura dioica</name>
    <name type="common">Tunicate</name>
    <dbReference type="NCBI Taxonomy" id="34765"/>
    <lineage>
        <taxon>Eukaryota</taxon>
        <taxon>Metazoa</taxon>
        <taxon>Chordata</taxon>
        <taxon>Tunicata</taxon>
        <taxon>Appendicularia</taxon>
        <taxon>Copelata</taxon>
        <taxon>Oikopleuridae</taxon>
        <taxon>Oikopleura</taxon>
    </lineage>
</organism>
<accession>E4YV43</accession>
<protein>
    <submittedName>
        <fullName evidence="1">Uncharacterized protein</fullName>
    </submittedName>
</protein>
<gene>
    <name evidence="1" type="ORF">GSOID_T00019891001</name>
</gene>
<reference evidence="1" key="1">
    <citation type="journal article" date="2010" name="Science">
        <title>Plasticity of animal genome architecture unmasked by rapid evolution of a pelagic tunicate.</title>
        <authorList>
            <person name="Denoeud F."/>
            <person name="Henriet S."/>
            <person name="Mungpakdee S."/>
            <person name="Aury J.M."/>
            <person name="Da Silva C."/>
            <person name="Brinkmann H."/>
            <person name="Mikhaleva J."/>
            <person name="Olsen L.C."/>
            <person name="Jubin C."/>
            <person name="Canestro C."/>
            <person name="Bouquet J.M."/>
            <person name="Danks G."/>
            <person name="Poulain J."/>
            <person name="Campsteijn C."/>
            <person name="Adamski M."/>
            <person name="Cross I."/>
            <person name="Yadetie F."/>
            <person name="Muffato M."/>
            <person name="Louis A."/>
            <person name="Butcher S."/>
            <person name="Tsagkogeorga G."/>
            <person name="Konrad A."/>
            <person name="Singh S."/>
            <person name="Jensen M.F."/>
            <person name="Cong E.H."/>
            <person name="Eikeseth-Otteraa H."/>
            <person name="Noel B."/>
            <person name="Anthouard V."/>
            <person name="Porcel B.M."/>
            <person name="Kachouri-Lafond R."/>
            <person name="Nishino A."/>
            <person name="Ugolini M."/>
            <person name="Chourrout P."/>
            <person name="Nishida H."/>
            <person name="Aasland R."/>
            <person name="Huzurbazar S."/>
            <person name="Westhof E."/>
            <person name="Delsuc F."/>
            <person name="Lehrach H."/>
            <person name="Reinhardt R."/>
            <person name="Weissenbach J."/>
            <person name="Roy S.W."/>
            <person name="Artiguenave F."/>
            <person name="Postlethwait J.H."/>
            <person name="Manak J.R."/>
            <person name="Thompson E.M."/>
            <person name="Jaillon O."/>
            <person name="Du Pasquier L."/>
            <person name="Boudinot P."/>
            <person name="Liberles D.A."/>
            <person name="Volff J.N."/>
            <person name="Philippe H."/>
            <person name="Lenhard B."/>
            <person name="Roest Crollius H."/>
            <person name="Wincker P."/>
            <person name="Chourrout D."/>
        </authorList>
    </citation>
    <scope>NUCLEOTIDE SEQUENCE [LARGE SCALE GENOMIC DNA]</scope>
</reference>
<dbReference type="AlphaFoldDB" id="E4YV43"/>